<evidence type="ECO:0000256" key="12">
    <source>
        <dbReference type="SAM" id="MobiDB-lite"/>
    </source>
</evidence>
<evidence type="ECO:0000256" key="13">
    <source>
        <dbReference type="SAM" id="SignalP"/>
    </source>
</evidence>
<keyword evidence="17" id="KW-1185">Reference proteome</keyword>
<feature type="compositionally biased region" description="Low complexity" evidence="12">
    <location>
        <begin position="403"/>
        <end position="412"/>
    </location>
</feature>
<feature type="region of interest" description="Disordered" evidence="12">
    <location>
        <begin position="344"/>
        <end position="372"/>
    </location>
</feature>
<evidence type="ECO:0000313" key="17">
    <source>
        <dbReference type="Proteomes" id="UP000004994"/>
    </source>
</evidence>
<dbReference type="PaxDb" id="4081-Solyc01g108890.2.1"/>
<keyword evidence="7" id="KW-0677">Repeat</keyword>
<evidence type="ECO:0000256" key="9">
    <source>
        <dbReference type="ARBA" id="ARBA00023180"/>
    </source>
</evidence>
<reference evidence="16" key="1">
    <citation type="journal article" date="2012" name="Nature">
        <title>The tomato genome sequence provides insights into fleshy fruit evolution.</title>
        <authorList>
            <consortium name="Tomato Genome Consortium"/>
        </authorList>
    </citation>
    <scope>NUCLEOTIDE SEQUENCE [LARGE SCALE GENOMIC DNA]</scope>
    <source>
        <strain evidence="16">cv. Heinz 1706</strain>
    </source>
</reference>
<evidence type="ECO:0000256" key="1">
    <source>
        <dbReference type="ARBA" id="ARBA00004191"/>
    </source>
</evidence>
<dbReference type="InterPro" id="IPR056700">
    <property type="entry name" value="DUF7798"/>
</dbReference>
<keyword evidence="6 13" id="KW-0732">Signal</keyword>
<feature type="region of interest" description="Disordered" evidence="12">
    <location>
        <begin position="385"/>
        <end position="712"/>
    </location>
</feature>
<dbReference type="Gramene" id="Solyc01g108900.3.1">
    <property type="protein sequence ID" value="Solyc01g108900.3.1"/>
    <property type="gene ID" value="Solyc01g108900.3"/>
</dbReference>
<evidence type="ECO:0000313" key="16">
    <source>
        <dbReference type="EnsemblPlants" id="Solyc01g108900.3.1"/>
    </source>
</evidence>
<dbReference type="Pfam" id="PF08263">
    <property type="entry name" value="LRRNT_2"/>
    <property type="match status" value="1"/>
</dbReference>
<evidence type="ECO:0000256" key="3">
    <source>
        <dbReference type="ARBA" id="ARBA00022512"/>
    </source>
</evidence>
<name>A0A3Q7EUE4_SOLLC</name>
<feature type="chain" id="PRO_5018551813" description="Cell wall hydroxyproline-rich glycoprotein" evidence="13">
    <location>
        <begin position="24"/>
        <end position="1259"/>
    </location>
</feature>
<evidence type="ECO:0000256" key="2">
    <source>
        <dbReference type="ARBA" id="ARBA00004370"/>
    </source>
</evidence>
<feature type="compositionally biased region" description="Basic and acidic residues" evidence="12">
    <location>
        <begin position="823"/>
        <end position="833"/>
    </location>
</feature>
<evidence type="ECO:0000259" key="15">
    <source>
        <dbReference type="Pfam" id="PF25074"/>
    </source>
</evidence>
<keyword evidence="3" id="KW-0134">Cell wall</keyword>
<evidence type="ECO:0000256" key="8">
    <source>
        <dbReference type="ARBA" id="ARBA00023136"/>
    </source>
</evidence>
<dbReference type="PANTHER" id="PTHR36011:SF1">
    <property type="entry name" value="BAT2 DOMAIN PROTEIN"/>
    <property type="match status" value="1"/>
</dbReference>
<dbReference type="Pfam" id="PF00560">
    <property type="entry name" value="LRR_1"/>
    <property type="match status" value="1"/>
</dbReference>
<organism evidence="16">
    <name type="scientific">Solanum lycopersicum</name>
    <name type="common">Tomato</name>
    <name type="synonym">Lycopersicon esculentum</name>
    <dbReference type="NCBI Taxonomy" id="4081"/>
    <lineage>
        <taxon>Eukaryota</taxon>
        <taxon>Viridiplantae</taxon>
        <taxon>Streptophyta</taxon>
        <taxon>Embryophyta</taxon>
        <taxon>Tracheophyta</taxon>
        <taxon>Spermatophyta</taxon>
        <taxon>Magnoliopsida</taxon>
        <taxon>eudicotyledons</taxon>
        <taxon>Gunneridae</taxon>
        <taxon>Pentapetalae</taxon>
        <taxon>asterids</taxon>
        <taxon>lamiids</taxon>
        <taxon>Solanales</taxon>
        <taxon>Solanaceae</taxon>
        <taxon>Solanoideae</taxon>
        <taxon>Solaneae</taxon>
        <taxon>Solanum</taxon>
        <taxon>Solanum subgen. Lycopersicon</taxon>
    </lineage>
</organism>
<dbReference type="GO" id="GO:0016020">
    <property type="term" value="C:membrane"/>
    <property type="evidence" value="ECO:0007669"/>
    <property type="project" value="UniProtKB-SubCell"/>
</dbReference>
<proteinExistence type="predicted"/>
<feature type="domain" description="DUF7798" evidence="15">
    <location>
        <begin position="986"/>
        <end position="1256"/>
    </location>
</feature>
<evidence type="ECO:0000259" key="14">
    <source>
        <dbReference type="Pfam" id="PF08263"/>
    </source>
</evidence>
<dbReference type="Proteomes" id="UP000004994">
    <property type="component" value="Chromosome 1"/>
</dbReference>
<evidence type="ECO:0000256" key="6">
    <source>
        <dbReference type="ARBA" id="ARBA00022729"/>
    </source>
</evidence>
<feature type="region of interest" description="Disordered" evidence="12">
    <location>
        <begin position="814"/>
        <end position="846"/>
    </location>
</feature>
<dbReference type="FunFam" id="3.80.10.10:FF:000041">
    <property type="entry name" value="LRR receptor-like serine/threonine-protein kinase ERECTA"/>
    <property type="match status" value="1"/>
</dbReference>
<protein>
    <recommendedName>
        <fullName evidence="11">Cell wall hydroxyproline-rich glycoprotein</fullName>
    </recommendedName>
</protein>
<comment type="subcellular location">
    <subcellularLocation>
        <location evidence="2">Membrane</location>
    </subcellularLocation>
    <subcellularLocation>
        <location evidence="1">Secreted</location>
        <location evidence="1">Cell wall</location>
    </subcellularLocation>
</comment>
<dbReference type="PRINTS" id="PR01217">
    <property type="entry name" value="PRICHEXTENSN"/>
</dbReference>
<sequence length="1259" mass="133861">MVALGCFLFFLVSFCSFSPSYFALSDIEAASIARRQLLSNNGQLSNTYESEMTINMKFENARLKKAYVALQAWKKSIYSDPTNFTANWEGSNVCAYNGVFCDNALDDPNISVVAGIDLNHADIAGHLPVELGLLADVSLIHINSNRFCGIIPKSITNLTLLDEIDFSNNRFVGPFPDVVLELPKLNYLDLRFNDFEGQVPSALFEKNLDAILINNNRFHSTIPESLGNSNASVVVLANNKFYGCIPSSIGKMGNSLDELVFTNNELSGCLPEEITKLTSLTLLDISGNKFVGSLPQDLKSMQKVEIFDIASNKFMGNVPKNLCTLPSLKNFTFSKNYFESMDETCRPSESKQVKIDGNENCLGGRSEQRTEKECFPVVSKPVDCSKGHCGVSREGQSPKDPPKTVTPSKPSTPTTPKPNPSPPPPKTLPPPPPKTSPPPPVHSPPPPPVASPPPPVHSPPPPVASPPPPVHSPPPPPVASPPPPVHSPPPPVASPPPPVHSPPPPVHSPPPPVASPPPPVHSPPPPVHSPPPPVHSPPPPVHSPPPPVHSPPPPVASPPPPVHSPPPPVASPPPPVHSPPPPVHSPPPPVHSPPPPVASPPPPVHSPPPPPPVASPPPPVHSPPPPVASPPPPVHSPPPPVASPPPPVHSPPPPVHSPPPPVHSPPPPVASPPPALVFSPPPPVHSPPPPAPVMSPPPPTFEDVALPPTLGSLYASPPPPIFQAVRCNSNTTSLQKHMVDDTTKPPTEAIVEKQEEAQPPPVPEVAGGGGGWGGWGFSAFSYISDIQKAATTAAEEISRNAVEAAKSAAKSLADVQNSLEDTESLKEDEREVLVEEESEDENDKKRKAALEKLEKASEDSLLGQASATKLVGLRVIDHSVENFASGAWQALGNAFKGSSDLVHKLENSAASIAESVQHGGLPATTGSVAPSILETGKAFTAKGMHVLELLGKETMDLLISETGIRVDSGSKEGGGETDEDQFYEEVTFDRCFYIYGGPEQLEELEALSNHYALLFNRRKAKIPSDQRSSYDGKFKEVQEIFDLSSEAYESGKESGKGKEVETGIADSTDEVKNLHDSSVDKAAELAAGFTNVLVGLAPNDMVQRTARRLDTLHSEGVHRLSELCCFAATQLVMLGKSIISTANKVGDQDANVEILKMEWPEDSIERAKVIRSKACSMTRCVETVSSSFITGISEVSEAYLAAVKSVSADSHEVPQKSIQEKANAYAENLRAAHSTAMGKIQDGLQYLPYVVISTSMPAA</sequence>
<feature type="compositionally biased region" description="Pro residues" evidence="12">
    <location>
        <begin position="413"/>
        <end position="700"/>
    </location>
</feature>
<dbReference type="InterPro" id="IPR013210">
    <property type="entry name" value="LRR_N_plant-typ"/>
</dbReference>
<evidence type="ECO:0000256" key="4">
    <source>
        <dbReference type="ARBA" id="ARBA00022525"/>
    </source>
</evidence>
<evidence type="ECO:0000256" key="11">
    <source>
        <dbReference type="ARBA" id="ARBA00041871"/>
    </source>
</evidence>
<keyword evidence="5" id="KW-0433">Leucine-rich repeat</keyword>
<dbReference type="FunFam" id="3.80.10.10:FF:000224">
    <property type="entry name" value="Leucine-rich repeat extensin-like protein 1"/>
    <property type="match status" value="1"/>
</dbReference>
<dbReference type="Gene3D" id="3.80.10.10">
    <property type="entry name" value="Ribonuclease Inhibitor"/>
    <property type="match status" value="2"/>
</dbReference>
<dbReference type="GO" id="GO:0050832">
    <property type="term" value="P:defense response to fungus"/>
    <property type="evidence" value="ECO:0007669"/>
    <property type="project" value="UniProtKB-ARBA"/>
</dbReference>
<keyword evidence="4" id="KW-0964">Secreted</keyword>
<evidence type="ECO:0000256" key="7">
    <source>
        <dbReference type="ARBA" id="ARBA00022737"/>
    </source>
</evidence>
<dbReference type="InterPro" id="IPR032675">
    <property type="entry name" value="LRR_dom_sf"/>
</dbReference>
<accession>A0A3Q7EUE4</accession>
<dbReference type="SUPFAM" id="SSF52058">
    <property type="entry name" value="L domain-like"/>
    <property type="match status" value="1"/>
</dbReference>
<dbReference type="InterPro" id="IPR001611">
    <property type="entry name" value="Leu-rich_rpt"/>
</dbReference>
<evidence type="ECO:0000256" key="5">
    <source>
        <dbReference type="ARBA" id="ARBA00022614"/>
    </source>
</evidence>
<feature type="compositionally biased region" description="Basic and acidic residues" evidence="12">
    <location>
        <begin position="344"/>
        <end position="357"/>
    </location>
</feature>
<dbReference type="Pfam" id="PF25074">
    <property type="entry name" value="DUF7798"/>
    <property type="match status" value="1"/>
</dbReference>
<keyword evidence="9" id="KW-0325">Glycoprotein</keyword>
<dbReference type="AlphaFoldDB" id="A0A3Q7EUE4"/>
<evidence type="ECO:0000256" key="10">
    <source>
        <dbReference type="ARBA" id="ARBA00023278"/>
    </source>
</evidence>
<dbReference type="STRING" id="4081.A0A3Q7EUE4"/>
<dbReference type="PANTHER" id="PTHR36011">
    <property type="entry name" value="BAT2 DOMAIN PROTEIN"/>
    <property type="match status" value="1"/>
</dbReference>
<keyword evidence="10" id="KW-0379">Hydroxylation</keyword>
<dbReference type="EnsemblPlants" id="Solyc01g108900.3.1">
    <property type="protein sequence ID" value="Solyc01g108900.3.1"/>
    <property type="gene ID" value="Solyc01g108900.3"/>
</dbReference>
<feature type="domain" description="Leucine-rich repeat-containing N-terminal plant-type" evidence="14">
    <location>
        <begin position="69"/>
        <end position="102"/>
    </location>
</feature>
<dbReference type="InParanoid" id="A0A3Q7EUE4"/>
<feature type="signal peptide" evidence="13">
    <location>
        <begin position="1"/>
        <end position="23"/>
    </location>
</feature>
<keyword evidence="8" id="KW-0472">Membrane</keyword>
<reference evidence="16" key="2">
    <citation type="submission" date="2019-01" db="UniProtKB">
        <authorList>
            <consortium name="EnsemblPlants"/>
        </authorList>
    </citation>
    <scope>IDENTIFICATION</scope>
    <source>
        <strain evidence="16">cv. Heinz 1706</strain>
    </source>
</reference>